<dbReference type="Pfam" id="PF00717">
    <property type="entry name" value="Peptidase_S24"/>
    <property type="match status" value="1"/>
</dbReference>
<dbReference type="Gene3D" id="2.10.109.10">
    <property type="entry name" value="Umud Fragment, subunit A"/>
    <property type="match status" value="1"/>
</dbReference>
<dbReference type="CDD" id="cd06529">
    <property type="entry name" value="S24_LexA-like"/>
    <property type="match status" value="1"/>
</dbReference>
<dbReference type="RefSeq" id="WP_092053966.1">
    <property type="nucleotide sequence ID" value="NZ_FOJJ01000004.1"/>
</dbReference>
<dbReference type="AlphaFoldDB" id="A0A550J793"/>
<keyword evidence="3" id="KW-1185">Reference proteome</keyword>
<evidence type="ECO:0000313" key="2">
    <source>
        <dbReference type="EMBL" id="TRO79099.1"/>
    </source>
</evidence>
<dbReference type="InterPro" id="IPR036286">
    <property type="entry name" value="LexA/Signal_pep-like_sf"/>
</dbReference>
<reference evidence="2 3" key="1">
    <citation type="submission" date="2019-07" db="EMBL/GenBank/DDBJ databases">
        <title>Insights of Desulfuromonas acetexigens electromicrobiology.</title>
        <authorList>
            <person name="Katuri K."/>
            <person name="Sapireddy V."/>
            <person name="Shaw D.R."/>
            <person name="Saikaly P."/>
        </authorList>
    </citation>
    <scope>NUCLEOTIDE SEQUENCE [LARGE SCALE GENOMIC DNA]</scope>
    <source>
        <strain evidence="2 3">2873</strain>
    </source>
</reference>
<evidence type="ECO:0000313" key="3">
    <source>
        <dbReference type="Proteomes" id="UP000317155"/>
    </source>
</evidence>
<dbReference type="PANTHER" id="PTHR33516">
    <property type="entry name" value="LEXA REPRESSOR"/>
    <property type="match status" value="1"/>
</dbReference>
<dbReference type="SUPFAM" id="SSF51306">
    <property type="entry name" value="LexA/Signal peptidase"/>
    <property type="match status" value="1"/>
</dbReference>
<dbReference type="Proteomes" id="UP000317155">
    <property type="component" value="Unassembled WGS sequence"/>
</dbReference>
<dbReference type="InterPro" id="IPR039418">
    <property type="entry name" value="LexA-like"/>
</dbReference>
<evidence type="ECO:0000259" key="1">
    <source>
        <dbReference type="Pfam" id="PF00717"/>
    </source>
</evidence>
<gene>
    <name evidence="2" type="ORF">FL622_14030</name>
</gene>
<comment type="caution">
    <text evidence="2">The sequence shown here is derived from an EMBL/GenBank/DDBJ whole genome shotgun (WGS) entry which is preliminary data.</text>
</comment>
<proteinExistence type="predicted"/>
<dbReference type="EMBL" id="VJVV01000012">
    <property type="protein sequence ID" value="TRO79099.1"/>
    <property type="molecule type" value="Genomic_DNA"/>
</dbReference>
<dbReference type="InterPro" id="IPR015927">
    <property type="entry name" value="Peptidase_S24_S26A/B/C"/>
</dbReference>
<sequence length="120" mass="12929">MIRDIGVEPPSPRLEPTGFASPAADYLELGISLDRSLIDHPEATFFFRAAGPALAGAGIFDGDLLVVDRSVTPRSGHIVVAVADGEFVLRELRALAREARGEVTVWGVVRWAIHRLCPSP</sequence>
<dbReference type="PANTHER" id="PTHR33516:SF2">
    <property type="entry name" value="LEXA REPRESSOR-RELATED"/>
    <property type="match status" value="1"/>
</dbReference>
<name>A0A550J793_9BACT</name>
<accession>A0A550J793</accession>
<organism evidence="2 3">
    <name type="scientific">Trichloromonas acetexigens</name>
    <dbReference type="NCBI Taxonomy" id="38815"/>
    <lineage>
        <taxon>Bacteria</taxon>
        <taxon>Pseudomonadati</taxon>
        <taxon>Thermodesulfobacteriota</taxon>
        <taxon>Desulfuromonadia</taxon>
        <taxon>Desulfuromonadales</taxon>
        <taxon>Trichloromonadaceae</taxon>
        <taxon>Trichloromonas</taxon>
    </lineage>
</organism>
<feature type="domain" description="Peptidase S24/S26A/S26B/S26C" evidence="1">
    <location>
        <begin position="18"/>
        <end position="94"/>
    </location>
</feature>
<dbReference type="OrthoDB" id="9802364at2"/>
<protein>
    <submittedName>
        <fullName evidence="2">LexA family transcriptional regulator</fullName>
    </submittedName>
</protein>
<dbReference type="InterPro" id="IPR050077">
    <property type="entry name" value="LexA_repressor"/>
</dbReference>